<sequence>MSGQRSAERIVGRYALYGPIASGGMATVHFGRLVGEAGFSRTVAIKRLHPQLAEDPEFTAMFLDEARLAARIQHPNVVPTLDVVSLDHELFLVMEYIQGESLARLIRAHREHREHREHRDQHRRAPLTIASSIVSAVLHGLHAAHIAVTELGEPLHIVHRDVSPENVLVGVDGVPRILDFGVAKARGRIHTTREGQIKGKLAYMAPEQVRALPVDARTDVYGASVVLWELLTGRRLFTGDNEGALLMKVIQGEIPRPAQLVPDLPPALDDIIMRGLALDPDARFPTAWDMAVALEDSVGIASPRQIGAWVDQLAGAALSRRARQVQEIESVSRPASLIPPGASSRPGGSPPSSPGLPPSSPGLTPLSQPGLTPPSQPGLAPPSQPGLTPLSQPGLTPLSQPGLTPLSQPGLAPPSSAGQQHPHASASSGNGALTPPPGWSATHVSGGTTSSSPHHPAPSPTPGAPSRSGTFRVTALVIVAASLGGLAATAALTLKRDGHPAPTSTSTATSAASTVAPSPSGPDPLPAPSPSPSAQLPSASATASAPPSSAPAASSAGPSAPAQPPSPGTARPTPGTKPARPSCNPPYTVDSRGIRRIKPECM</sequence>
<dbReference type="PANTHER" id="PTHR43289:SF6">
    <property type="entry name" value="SERINE_THREONINE-PROTEIN KINASE NEKL-3"/>
    <property type="match status" value="1"/>
</dbReference>
<dbReference type="PANTHER" id="PTHR43289">
    <property type="entry name" value="MITOGEN-ACTIVATED PROTEIN KINASE KINASE KINASE 20-RELATED"/>
    <property type="match status" value="1"/>
</dbReference>
<dbReference type="Proteomes" id="UP000019678">
    <property type="component" value="Unassembled WGS sequence"/>
</dbReference>
<evidence type="ECO:0000256" key="1">
    <source>
        <dbReference type="ARBA" id="ARBA00022679"/>
    </source>
</evidence>
<dbReference type="InterPro" id="IPR000719">
    <property type="entry name" value="Prot_kinase_dom"/>
</dbReference>
<dbReference type="eggNOG" id="COG0515">
    <property type="taxonomic scope" value="Bacteria"/>
</dbReference>
<keyword evidence="1" id="KW-0808">Transferase</keyword>
<dbReference type="CDD" id="cd14014">
    <property type="entry name" value="STKc_PknB_like"/>
    <property type="match status" value="1"/>
</dbReference>
<dbReference type="RefSeq" id="WP_044244059.1">
    <property type="nucleotide sequence ID" value="NZ_ASRX01000033.1"/>
</dbReference>
<evidence type="ECO:0000256" key="4">
    <source>
        <dbReference type="ARBA" id="ARBA00022840"/>
    </source>
</evidence>
<feature type="compositionally biased region" description="Pro residues" evidence="5">
    <location>
        <begin position="371"/>
        <end position="384"/>
    </location>
</feature>
<proteinExistence type="predicted"/>
<dbReference type="GO" id="GO:0004674">
    <property type="term" value="F:protein serine/threonine kinase activity"/>
    <property type="evidence" value="ECO:0007669"/>
    <property type="project" value="UniProtKB-KW"/>
</dbReference>
<evidence type="ECO:0000256" key="2">
    <source>
        <dbReference type="ARBA" id="ARBA00022741"/>
    </source>
</evidence>
<feature type="compositionally biased region" description="Low complexity" evidence="5">
    <location>
        <begin position="500"/>
        <end position="518"/>
    </location>
</feature>
<dbReference type="GO" id="GO:0005524">
    <property type="term" value="F:ATP binding"/>
    <property type="evidence" value="ECO:0007669"/>
    <property type="project" value="UniProtKB-KW"/>
</dbReference>
<evidence type="ECO:0000313" key="8">
    <source>
        <dbReference type="Proteomes" id="UP000019678"/>
    </source>
</evidence>
<dbReference type="Gene3D" id="3.30.200.20">
    <property type="entry name" value="Phosphorylase Kinase, domain 1"/>
    <property type="match status" value="1"/>
</dbReference>
<reference evidence="7 8" key="1">
    <citation type="submission" date="2013-05" db="EMBL/GenBank/DDBJ databases">
        <title>Genome assembly of Chondromyces apiculatus DSM 436.</title>
        <authorList>
            <person name="Sharma G."/>
            <person name="Khatri I."/>
            <person name="Kaur C."/>
            <person name="Mayilraj S."/>
            <person name="Subramanian S."/>
        </authorList>
    </citation>
    <scope>NUCLEOTIDE SEQUENCE [LARGE SCALE GENOMIC DNA]</scope>
    <source>
        <strain evidence="7 8">DSM 436</strain>
    </source>
</reference>
<dbReference type="AlphaFoldDB" id="A0A017T5G5"/>
<evidence type="ECO:0000256" key="3">
    <source>
        <dbReference type="ARBA" id="ARBA00022777"/>
    </source>
</evidence>
<keyword evidence="2" id="KW-0547">Nucleotide-binding</keyword>
<accession>A0A017T5G5</accession>
<protein>
    <submittedName>
        <fullName evidence="7">Serine/threonine protein kinase</fullName>
    </submittedName>
</protein>
<gene>
    <name evidence="7" type="ORF">CAP_4442</name>
</gene>
<comment type="caution">
    <text evidence="7">The sequence shown here is derived from an EMBL/GenBank/DDBJ whole genome shotgun (WGS) entry which is preliminary data.</text>
</comment>
<feature type="region of interest" description="Disordered" evidence="5">
    <location>
        <begin position="328"/>
        <end position="468"/>
    </location>
</feature>
<dbReference type="InterPro" id="IPR008266">
    <property type="entry name" value="Tyr_kinase_AS"/>
</dbReference>
<feature type="domain" description="Protein kinase" evidence="6">
    <location>
        <begin position="14"/>
        <end position="298"/>
    </location>
</feature>
<keyword evidence="4" id="KW-0067">ATP-binding</keyword>
<feature type="compositionally biased region" description="Polar residues" evidence="5">
    <location>
        <begin position="385"/>
        <end position="407"/>
    </location>
</feature>
<keyword evidence="8" id="KW-1185">Reference proteome</keyword>
<feature type="compositionally biased region" description="Pro residues" evidence="5">
    <location>
        <begin position="348"/>
        <end position="360"/>
    </location>
</feature>
<dbReference type="PROSITE" id="PS50011">
    <property type="entry name" value="PROTEIN_KINASE_DOM"/>
    <property type="match status" value="1"/>
</dbReference>
<evidence type="ECO:0000259" key="6">
    <source>
        <dbReference type="PROSITE" id="PS50011"/>
    </source>
</evidence>
<dbReference type="SUPFAM" id="SSF56112">
    <property type="entry name" value="Protein kinase-like (PK-like)"/>
    <property type="match status" value="1"/>
</dbReference>
<keyword evidence="7" id="KW-0723">Serine/threonine-protein kinase</keyword>
<evidence type="ECO:0000313" key="7">
    <source>
        <dbReference type="EMBL" id="EYF04474.1"/>
    </source>
</evidence>
<feature type="compositionally biased region" description="Low complexity" evidence="5">
    <location>
        <begin position="361"/>
        <end position="370"/>
    </location>
</feature>
<feature type="region of interest" description="Disordered" evidence="5">
    <location>
        <begin position="496"/>
        <end position="602"/>
    </location>
</feature>
<dbReference type="Gene3D" id="1.10.510.10">
    <property type="entry name" value="Transferase(Phosphotransferase) domain 1"/>
    <property type="match status" value="1"/>
</dbReference>
<name>A0A017T5G5_9BACT</name>
<dbReference type="OrthoDB" id="5501115at2"/>
<feature type="compositionally biased region" description="Low complexity" evidence="5">
    <location>
        <begin position="532"/>
        <end position="560"/>
    </location>
</feature>
<feature type="compositionally biased region" description="Pro residues" evidence="5">
    <location>
        <begin position="519"/>
        <end position="531"/>
    </location>
</feature>
<dbReference type="EMBL" id="ASRX01000033">
    <property type="protein sequence ID" value="EYF04474.1"/>
    <property type="molecule type" value="Genomic_DNA"/>
</dbReference>
<keyword evidence="3 7" id="KW-0418">Kinase</keyword>
<dbReference type="STRING" id="1192034.CAP_4442"/>
<organism evidence="7 8">
    <name type="scientific">Chondromyces apiculatus DSM 436</name>
    <dbReference type="NCBI Taxonomy" id="1192034"/>
    <lineage>
        <taxon>Bacteria</taxon>
        <taxon>Pseudomonadati</taxon>
        <taxon>Myxococcota</taxon>
        <taxon>Polyangia</taxon>
        <taxon>Polyangiales</taxon>
        <taxon>Polyangiaceae</taxon>
        <taxon>Chondromyces</taxon>
    </lineage>
</organism>
<dbReference type="Pfam" id="PF00069">
    <property type="entry name" value="Pkinase"/>
    <property type="match status" value="1"/>
</dbReference>
<dbReference type="PROSITE" id="PS00109">
    <property type="entry name" value="PROTEIN_KINASE_TYR"/>
    <property type="match status" value="1"/>
</dbReference>
<dbReference type="InterPro" id="IPR011009">
    <property type="entry name" value="Kinase-like_dom_sf"/>
</dbReference>
<evidence type="ECO:0000256" key="5">
    <source>
        <dbReference type="SAM" id="MobiDB-lite"/>
    </source>
</evidence>